<evidence type="ECO:0000313" key="1">
    <source>
        <dbReference type="EMBL" id="KAI5082281.1"/>
    </source>
</evidence>
<accession>A0A9D4VAQ6</accession>
<gene>
    <name evidence="1" type="ORF">GOP47_0002024</name>
</gene>
<protein>
    <submittedName>
        <fullName evidence="1">Uncharacterized protein</fullName>
    </submittedName>
</protein>
<reference evidence="1" key="1">
    <citation type="submission" date="2021-01" db="EMBL/GenBank/DDBJ databases">
        <title>Adiantum capillus-veneris genome.</title>
        <authorList>
            <person name="Fang Y."/>
            <person name="Liao Q."/>
        </authorList>
    </citation>
    <scope>NUCLEOTIDE SEQUENCE</scope>
    <source>
        <strain evidence="1">H3</strain>
        <tissue evidence="1">Leaf</tissue>
    </source>
</reference>
<name>A0A9D4VAQ6_ADICA</name>
<keyword evidence="2" id="KW-1185">Reference proteome</keyword>
<dbReference type="AlphaFoldDB" id="A0A9D4VAQ6"/>
<organism evidence="1 2">
    <name type="scientific">Adiantum capillus-veneris</name>
    <name type="common">Maidenhair fern</name>
    <dbReference type="NCBI Taxonomy" id="13818"/>
    <lineage>
        <taxon>Eukaryota</taxon>
        <taxon>Viridiplantae</taxon>
        <taxon>Streptophyta</taxon>
        <taxon>Embryophyta</taxon>
        <taxon>Tracheophyta</taxon>
        <taxon>Polypodiopsida</taxon>
        <taxon>Polypodiidae</taxon>
        <taxon>Polypodiales</taxon>
        <taxon>Pteridineae</taxon>
        <taxon>Pteridaceae</taxon>
        <taxon>Vittarioideae</taxon>
        <taxon>Adiantum</taxon>
    </lineage>
</organism>
<sequence length="72" mass="7818">MARHINSQKPGGVKDLQEISSVVRALLQTCLSQGLLQSVRGRVFAATACSYSWEGISNPSKECNCRPLDVDP</sequence>
<dbReference type="EMBL" id="JABFUD020000003">
    <property type="protein sequence ID" value="KAI5082281.1"/>
    <property type="molecule type" value="Genomic_DNA"/>
</dbReference>
<comment type="caution">
    <text evidence="1">The sequence shown here is derived from an EMBL/GenBank/DDBJ whole genome shotgun (WGS) entry which is preliminary data.</text>
</comment>
<dbReference type="Proteomes" id="UP000886520">
    <property type="component" value="Chromosome 2"/>
</dbReference>
<evidence type="ECO:0000313" key="2">
    <source>
        <dbReference type="Proteomes" id="UP000886520"/>
    </source>
</evidence>
<proteinExistence type="predicted"/>